<keyword evidence="1" id="KW-0732">Signal</keyword>
<sequence>MRRYALALFLSSCALLVLPFRAAENSIFQLGIDEWADQQTCEPYAWKDYEIAVTAEESQNNLFVQAQDLTDDAWRSSAISLYLFDSPTIPANRESPLLSENGNEQTYTLSLSYREMRSDNSRRLYASVLCGAVSTEFKIKFSLIPSDLREESNITATVCEGGWMFHKALFDQVNLTAYRHASVTVVSDTSCGACTSQGQVGLKFGEDELPNELFPHYSLISSNESSAEDGYSVNLCDISDKVKYYVGIQGTIGCVKYTLALNPFSGSCADSFVDNVYSDKRLMKELVLDAVTYEETAAYTWKDFFLTITEGMEGNLLFEVEDLLTDMNPQALKIHLFPGAITSDRQAPITDEYSSSQRFTVSINSWDLEPQDYFLSVEAGPSAAKFRVIPRLIPAVVNDGGHVAGVVCPNDISYHYFESLPESSSHHIRYTIELHTGDIYYRLKDDTPPLTLTPPYQYANSDEYLAGNKSQAFLCNAKGDTKHYIGLLGVSSCANYDLYVDILDGSDDCEDITHTDYEASLEELNLDHFQSGVSNKDSWTDYKLQISASAAENNLVIEVEDLQDELVTEALSVHLYQGSIPGDRITALYDDWSNTQRYVVSMNLWDLTEGTYFVSVYAKYDDTRYRVLARLVEAAMLSGDSRRSTVCPGDYIYHYIDKPSDSSPNLRYTLELLSGDAFWRLKYGKPPLTLQPPYQKVFYDEDSSNMYTAYTCDAKTGENYIGLRGGTRCAQYSLKVDIDDSEDCIPFEHDPGDEARNFLPLELEKPYTYIASQDNYVDFYLYINGTDSGSAEDALNNLQIEVEDLGTDLNPEALCVYMYVGSIPADRYTPFSDCWSNSKRWVVARNAYELTEGDLYISVKINSAAAVKFRVLARLIAAEIEDGSYIRGTVCPGEFMYHYYDKPDNSSKHIQYTVELLKGDCYYRPKYGKAPLTFQPPYQQAVYATQVAEGTFNVAYVCNAKEGKNYMAMIGGDRCALYRLAVETVDGEQECTDFEHDPGAEEYNLLQLDQFYTAYAEPSTYTDFYLHINEEDSQDNLQIEVEDLGTDLNPEALCVYMYVGSIPGDRHTPFSDCWSNSKRWVVARNAYELTEGDLYISVKINSAAAVKFRVLARLVSAEIEDGSYIRGTVCPGEFMYHYYDKPDNSSKHIQYTVELLKGDCYYRAKYGKAPLTFQPPFQQAVYATQVVTGTFNVAYVCNAKEGKNYMAMIGGDRCALYRLAVETVDGEQECTDFEHDPGEEEYQALRFDEFYTGLGSPSSWTDFYLYVSEEDAESNLVIEVEDLSQHGSEAVSPMALEVCLYEDFVPADRKTPFCDSWSNSRRWVVSRSSYDLVPGAIYVSVRTDSHAVDMKYRILARLVPSEIEDGTYVRSTICPGDTYFHHVNHSRSEEPLDIKYTIELLKGDMYFRINEGTPPLSLSAPYQHAIYEEPILTEDGQGDSNTAEVFQCNAKLGDNFVGLFGGQKCALYRLAVDIVPATDSCKDFEHDAGELEYIPIRMAEYFTSIIEPFEYVDFSLIIPPAQENSNLVVEVEDLSGVLNPTSLSLYLYTEGDIPGDRSTAYSDNWSNSGRFVVVYNMWDLRAGVYFISLSAGHAEIKYRLVARSVPAEFETGDVIRGTVCDRDFIYHYTEISDEEAENYYLQYYVTLHSGEVYYVTREDEPPLTLIPPYVHLNLHNDHNATQAQSTLNVCLLEGGKRQYLALHGGAFCSDYTFTAALIPRNESSCNVHEHTHEEDYQKLELGVAASFDLAANSYMDLELEITEDDLDNNLYVEVEDLGVTFNPSALEVSLFEGSISQDRKTEFIDNWSNSRAYVVAVNSWELSAGHYFISVKVNYERRKFRVIASLAKAHLLEHEHTRGVVCVGDYAYHYYDFPEGGGRLDYHIEIYTGDVYYLYNIDTPPLKLTPPYRLMHSSNFLEANTGESVTLCSQKASRIYLALRGEGACVNYKVTLVSVTPFDEMPCVEAMRISQSSNANEIVRLKPEHLKWYDCNAGETVDFEVSISEEEAESYSTSLMVEDRSKFKSLDSMSIYLYKNEIPEDRKTEIYEHYSANLYQQIWSIFVDQHELEAATYYLSVTCHVDMPLRALLTLIPAQIENMESVQGDICSGYWMHHFVEVPEDFYGHLRFNITLRTGELDYMIRPEHPPIKRVPPYRHAATSEDFTPVVAMECNVLPGKWYLGLRGGGSCASYVVTAVLDSGGKYECTDMVHDETLTKGNPPEELHDGSLTYGSCVAKSYRDYYFDVQDHDNNFNLAFEVEDLNAVYALNPKAIGLYVFEPDEDAPDAEEVPADRLHDYADELASADGQYSVQLDITELLPGRYFASIKCASHDVRFTITVHKVEASLKAHHAYIGSVAPAEWVYYYYEIEEGTEKRNFFTYVEIYNGDIYQVSGRMDYPPGFTSKNTYNLDTADNTTIMIVHCNAEYGKNYIGHHFIYCVFTSVQIGAMHLRCYSRGEVVTNQMPK</sequence>
<protein>
    <submittedName>
        <fullName evidence="2">Uncharacterized protein</fullName>
    </submittedName>
</protein>
<proteinExistence type="predicted"/>
<dbReference type="EMBL" id="LGRX02015838">
    <property type="protein sequence ID" value="KAK3262971.1"/>
    <property type="molecule type" value="Genomic_DNA"/>
</dbReference>
<accession>A0AAE0FPT5</accession>
<gene>
    <name evidence="2" type="ORF">CYMTET_28204</name>
</gene>
<organism evidence="2 3">
    <name type="scientific">Cymbomonas tetramitiformis</name>
    <dbReference type="NCBI Taxonomy" id="36881"/>
    <lineage>
        <taxon>Eukaryota</taxon>
        <taxon>Viridiplantae</taxon>
        <taxon>Chlorophyta</taxon>
        <taxon>Pyramimonadophyceae</taxon>
        <taxon>Pyramimonadales</taxon>
        <taxon>Pyramimonadaceae</taxon>
        <taxon>Cymbomonas</taxon>
    </lineage>
</organism>
<name>A0AAE0FPT5_9CHLO</name>
<feature type="chain" id="PRO_5042107985" evidence="1">
    <location>
        <begin position="23"/>
        <end position="2465"/>
    </location>
</feature>
<reference evidence="2 3" key="1">
    <citation type="journal article" date="2015" name="Genome Biol. Evol.">
        <title>Comparative Genomics of a Bacterivorous Green Alga Reveals Evolutionary Causalities and Consequences of Phago-Mixotrophic Mode of Nutrition.</title>
        <authorList>
            <person name="Burns J.A."/>
            <person name="Paasch A."/>
            <person name="Narechania A."/>
            <person name="Kim E."/>
        </authorList>
    </citation>
    <scope>NUCLEOTIDE SEQUENCE [LARGE SCALE GENOMIC DNA]</scope>
    <source>
        <strain evidence="2 3">PLY_AMNH</strain>
    </source>
</reference>
<evidence type="ECO:0000313" key="3">
    <source>
        <dbReference type="Proteomes" id="UP001190700"/>
    </source>
</evidence>
<keyword evidence="3" id="KW-1185">Reference proteome</keyword>
<evidence type="ECO:0000313" key="2">
    <source>
        <dbReference type="EMBL" id="KAK3262971.1"/>
    </source>
</evidence>
<dbReference type="Proteomes" id="UP001190700">
    <property type="component" value="Unassembled WGS sequence"/>
</dbReference>
<feature type="signal peptide" evidence="1">
    <location>
        <begin position="1"/>
        <end position="22"/>
    </location>
</feature>
<comment type="caution">
    <text evidence="2">The sequence shown here is derived from an EMBL/GenBank/DDBJ whole genome shotgun (WGS) entry which is preliminary data.</text>
</comment>
<evidence type="ECO:0000256" key="1">
    <source>
        <dbReference type="SAM" id="SignalP"/>
    </source>
</evidence>